<dbReference type="Pfam" id="PF13847">
    <property type="entry name" value="Methyltransf_31"/>
    <property type="match status" value="1"/>
</dbReference>
<dbReference type="Proteomes" id="UP000224006">
    <property type="component" value="Unassembled WGS sequence"/>
</dbReference>
<protein>
    <submittedName>
        <fullName evidence="5">Putative methyltransferase</fullName>
    </submittedName>
</protein>
<keyword evidence="6" id="KW-1185">Reference proteome</keyword>
<dbReference type="OrthoDB" id="411785at2759"/>
<evidence type="ECO:0000259" key="4">
    <source>
        <dbReference type="Pfam" id="PF13847"/>
    </source>
</evidence>
<dbReference type="InterPro" id="IPR051419">
    <property type="entry name" value="Lys/N-term_MeTrsfase_sf"/>
</dbReference>
<name>A0A2A9MDH4_BESBE</name>
<organism evidence="5 6">
    <name type="scientific">Besnoitia besnoiti</name>
    <name type="common">Apicomplexan protozoan</name>
    <dbReference type="NCBI Taxonomy" id="94643"/>
    <lineage>
        <taxon>Eukaryota</taxon>
        <taxon>Sar</taxon>
        <taxon>Alveolata</taxon>
        <taxon>Apicomplexa</taxon>
        <taxon>Conoidasida</taxon>
        <taxon>Coccidia</taxon>
        <taxon>Eucoccidiorida</taxon>
        <taxon>Eimeriorina</taxon>
        <taxon>Sarcocystidae</taxon>
        <taxon>Besnoitia</taxon>
    </lineage>
</organism>
<dbReference type="GO" id="GO:0032259">
    <property type="term" value="P:methylation"/>
    <property type="evidence" value="ECO:0007669"/>
    <property type="project" value="UniProtKB-KW"/>
</dbReference>
<keyword evidence="2 5" id="KW-0489">Methyltransferase</keyword>
<feature type="domain" description="Methyltransferase" evidence="4">
    <location>
        <begin position="71"/>
        <end position="221"/>
    </location>
</feature>
<keyword evidence="3 5" id="KW-0808">Transferase</keyword>
<dbReference type="InterPro" id="IPR029063">
    <property type="entry name" value="SAM-dependent_MTases_sf"/>
</dbReference>
<dbReference type="RefSeq" id="XP_029218015.1">
    <property type="nucleotide sequence ID" value="XM_029365531.1"/>
</dbReference>
<dbReference type="AlphaFoldDB" id="A0A2A9MDH4"/>
<dbReference type="VEuPathDB" id="ToxoDB:BESB_071580"/>
<dbReference type="EMBL" id="NWUJ01000007">
    <property type="protein sequence ID" value="PFH34006.1"/>
    <property type="molecule type" value="Genomic_DNA"/>
</dbReference>
<dbReference type="InterPro" id="IPR025714">
    <property type="entry name" value="Methyltranfer_dom"/>
</dbReference>
<sequence>MEIRSPAAVLATVGHPALSPEVPQAFLRFHDYGKVDYWDERYRRDAEPFDWFQRYAGLKPIFLEVGIEPSWKILVLGCGTSRVSEEMYAEGYKSIVNVDYSSVCITNMQRRCADKEEMTFLQMNALDMSQLGNHEFNLVFDKGTMDCVLCGDNSFDNVAKMLREVSRVLVPGGVYIVVSYGQPNFRLSHLQRDEYNWTVTMKTIQKPSLNVQAPIDEKDNVHYVYICKKNAAEETQGAVDHAPTAALTN</sequence>
<dbReference type="GO" id="GO:0008168">
    <property type="term" value="F:methyltransferase activity"/>
    <property type="evidence" value="ECO:0007669"/>
    <property type="project" value="UniProtKB-KW"/>
</dbReference>
<comment type="similarity">
    <text evidence="1">Belongs to the methyltransferase superfamily.</text>
</comment>
<gene>
    <name evidence="5" type="ORF">BESB_071580</name>
</gene>
<dbReference type="GeneID" id="40312084"/>
<dbReference type="Gene3D" id="3.40.50.150">
    <property type="entry name" value="Vaccinia Virus protein VP39"/>
    <property type="match status" value="1"/>
</dbReference>
<comment type="caution">
    <text evidence="5">The sequence shown here is derived from an EMBL/GenBank/DDBJ whole genome shotgun (WGS) entry which is preliminary data.</text>
</comment>
<dbReference type="PANTHER" id="PTHR12176">
    <property type="entry name" value="SAM-DEPENDENT METHYLTRANSFERASE SUPERFAMILY PROTEIN"/>
    <property type="match status" value="1"/>
</dbReference>
<evidence type="ECO:0000256" key="2">
    <source>
        <dbReference type="ARBA" id="ARBA00022603"/>
    </source>
</evidence>
<dbReference type="PANTHER" id="PTHR12176:SF79">
    <property type="entry name" value="METHYLTRANSFERASE TYPE 11 DOMAIN-CONTAINING PROTEIN"/>
    <property type="match status" value="1"/>
</dbReference>
<dbReference type="CDD" id="cd02440">
    <property type="entry name" value="AdoMet_MTases"/>
    <property type="match status" value="1"/>
</dbReference>
<accession>A0A2A9MDH4</accession>
<evidence type="ECO:0000313" key="6">
    <source>
        <dbReference type="Proteomes" id="UP000224006"/>
    </source>
</evidence>
<proteinExistence type="inferred from homology"/>
<reference evidence="5 6" key="1">
    <citation type="submission" date="2017-09" db="EMBL/GenBank/DDBJ databases">
        <title>Genome sequencing of Besnoitia besnoiti strain Bb-Ger1.</title>
        <authorList>
            <person name="Schares G."/>
            <person name="Venepally P."/>
            <person name="Lorenzi H.A."/>
        </authorList>
    </citation>
    <scope>NUCLEOTIDE SEQUENCE [LARGE SCALE GENOMIC DNA]</scope>
    <source>
        <strain evidence="5 6">Bb-Ger1</strain>
    </source>
</reference>
<evidence type="ECO:0000256" key="3">
    <source>
        <dbReference type="ARBA" id="ARBA00022679"/>
    </source>
</evidence>
<dbReference type="SUPFAM" id="SSF53335">
    <property type="entry name" value="S-adenosyl-L-methionine-dependent methyltransferases"/>
    <property type="match status" value="1"/>
</dbReference>
<evidence type="ECO:0000313" key="5">
    <source>
        <dbReference type="EMBL" id="PFH34006.1"/>
    </source>
</evidence>
<evidence type="ECO:0000256" key="1">
    <source>
        <dbReference type="ARBA" id="ARBA00008361"/>
    </source>
</evidence>
<dbReference type="KEGG" id="bbes:BESB_071580"/>
<dbReference type="FunFam" id="3.40.50.150:FF:000311">
    <property type="entry name" value="Methyltransferase protein 13"/>
    <property type="match status" value="1"/>
</dbReference>